<keyword evidence="4" id="KW-0862">Zinc</keyword>
<dbReference type="CDD" id="cd00326">
    <property type="entry name" value="alpha_CA"/>
    <property type="match status" value="1"/>
</dbReference>
<dbReference type="AlphaFoldDB" id="A0A8S9XFN6"/>
<evidence type="ECO:0000256" key="7">
    <source>
        <dbReference type="SAM" id="MobiDB-lite"/>
    </source>
</evidence>
<evidence type="ECO:0000256" key="6">
    <source>
        <dbReference type="ARBA" id="ARBA00048348"/>
    </source>
</evidence>
<gene>
    <name evidence="9" type="ORF">GE061_016319</name>
</gene>
<dbReference type="InterPro" id="IPR023561">
    <property type="entry name" value="Carbonic_anhydrase_a-class"/>
</dbReference>
<dbReference type="GO" id="GO:0004089">
    <property type="term" value="F:carbonate dehydratase activity"/>
    <property type="evidence" value="ECO:0007669"/>
    <property type="project" value="UniProtKB-EC"/>
</dbReference>
<dbReference type="Proteomes" id="UP000466442">
    <property type="component" value="Unassembled WGS sequence"/>
</dbReference>
<sequence length="394" mass="44197">MSWEGRSGAGKRGSPFHHHRLQLPSSGESSLEGCSDSPRPSDQVDPPLSRRTGFSSNQQHLDGFCFPRMIVVYGKALLAIAFLIPCTSTHKETSDLEDTEFLKLEKVLNFKNTSIDSGNRFTFPTAHALYGYDGGPGTSNWAGTCATGREQSPVDVTPYDTYRAVSQRLRFYGIHQVPISTNITNSGHSVKVKLKTPKPIMATGGVLGDKVYVFQSLHFHWGADVYEGSEHTFNSKSLPLECHFVFQREGCKDPTIEEDALVVMAVLYNLGWKSNQVLEPIVKALVSGRVEKPQDFLLMSGGIELRDYLPGDLQTYFAYRGSLTTPPCTEGVTWLIFNERQLVSGKQVNKFRRIKDELGLKVEYNYRETQPLNERRIFLVTPPEKTVYINGKYL</sequence>
<dbReference type="PANTHER" id="PTHR18952">
    <property type="entry name" value="CARBONIC ANHYDRASE"/>
    <property type="match status" value="1"/>
</dbReference>
<dbReference type="SMART" id="SM01057">
    <property type="entry name" value="Carb_anhydrase"/>
    <property type="match status" value="1"/>
</dbReference>
<dbReference type="EMBL" id="WIXP02000007">
    <property type="protein sequence ID" value="KAF6207870.1"/>
    <property type="molecule type" value="Genomic_DNA"/>
</dbReference>
<protein>
    <recommendedName>
        <fullName evidence="2">carbonic anhydrase</fullName>
        <ecNumber evidence="2">4.2.1.1</ecNumber>
    </recommendedName>
</protein>
<evidence type="ECO:0000256" key="5">
    <source>
        <dbReference type="ARBA" id="ARBA00023239"/>
    </source>
</evidence>
<evidence type="ECO:0000259" key="8">
    <source>
        <dbReference type="PROSITE" id="PS51144"/>
    </source>
</evidence>
<dbReference type="SUPFAM" id="SSF51069">
    <property type="entry name" value="Carbonic anhydrase"/>
    <property type="match status" value="1"/>
</dbReference>
<dbReference type="PROSITE" id="PS51144">
    <property type="entry name" value="ALPHA_CA_2"/>
    <property type="match status" value="1"/>
</dbReference>
<evidence type="ECO:0000256" key="1">
    <source>
        <dbReference type="ARBA" id="ARBA00010718"/>
    </source>
</evidence>
<name>A0A8S9XFN6_APOLU</name>
<dbReference type="OrthoDB" id="429145at2759"/>
<evidence type="ECO:0000256" key="3">
    <source>
        <dbReference type="ARBA" id="ARBA00022723"/>
    </source>
</evidence>
<comment type="catalytic activity">
    <reaction evidence="6">
        <text>hydrogencarbonate + H(+) = CO2 + H2O</text>
        <dbReference type="Rhea" id="RHEA:10748"/>
        <dbReference type="ChEBI" id="CHEBI:15377"/>
        <dbReference type="ChEBI" id="CHEBI:15378"/>
        <dbReference type="ChEBI" id="CHEBI:16526"/>
        <dbReference type="ChEBI" id="CHEBI:17544"/>
        <dbReference type="EC" id="4.2.1.1"/>
    </reaction>
</comment>
<feature type="region of interest" description="Disordered" evidence="7">
    <location>
        <begin position="1"/>
        <end position="55"/>
    </location>
</feature>
<evidence type="ECO:0000256" key="4">
    <source>
        <dbReference type="ARBA" id="ARBA00022833"/>
    </source>
</evidence>
<evidence type="ECO:0000313" key="10">
    <source>
        <dbReference type="Proteomes" id="UP000466442"/>
    </source>
</evidence>
<evidence type="ECO:0000313" key="9">
    <source>
        <dbReference type="EMBL" id="KAF6207870.1"/>
    </source>
</evidence>
<proteinExistence type="inferred from homology"/>
<dbReference type="EC" id="4.2.1.1" evidence="2"/>
<organism evidence="9 10">
    <name type="scientific">Apolygus lucorum</name>
    <name type="common">Small green plant bug</name>
    <name type="synonym">Lygocoris lucorum</name>
    <dbReference type="NCBI Taxonomy" id="248454"/>
    <lineage>
        <taxon>Eukaryota</taxon>
        <taxon>Metazoa</taxon>
        <taxon>Ecdysozoa</taxon>
        <taxon>Arthropoda</taxon>
        <taxon>Hexapoda</taxon>
        <taxon>Insecta</taxon>
        <taxon>Pterygota</taxon>
        <taxon>Neoptera</taxon>
        <taxon>Paraneoptera</taxon>
        <taxon>Hemiptera</taxon>
        <taxon>Heteroptera</taxon>
        <taxon>Panheteroptera</taxon>
        <taxon>Cimicomorpha</taxon>
        <taxon>Miridae</taxon>
        <taxon>Mirini</taxon>
        <taxon>Apolygus</taxon>
    </lineage>
</organism>
<dbReference type="Pfam" id="PF00194">
    <property type="entry name" value="Carb_anhydrase"/>
    <property type="match status" value="1"/>
</dbReference>
<keyword evidence="5" id="KW-0456">Lyase</keyword>
<reference evidence="9" key="1">
    <citation type="journal article" date="2021" name="Mol. Ecol. Resour.">
        <title>Apolygus lucorum genome provides insights into omnivorousness and mesophyll feeding.</title>
        <authorList>
            <person name="Liu Y."/>
            <person name="Liu H."/>
            <person name="Wang H."/>
            <person name="Huang T."/>
            <person name="Liu B."/>
            <person name="Yang B."/>
            <person name="Yin L."/>
            <person name="Li B."/>
            <person name="Zhang Y."/>
            <person name="Zhang S."/>
            <person name="Jiang F."/>
            <person name="Zhang X."/>
            <person name="Ren Y."/>
            <person name="Wang B."/>
            <person name="Wang S."/>
            <person name="Lu Y."/>
            <person name="Wu K."/>
            <person name="Fan W."/>
            <person name="Wang G."/>
        </authorList>
    </citation>
    <scope>NUCLEOTIDE SEQUENCE</scope>
    <source>
        <strain evidence="9">12Hb</strain>
    </source>
</reference>
<feature type="domain" description="Alpha-carbonic anhydrase" evidence="8">
    <location>
        <begin position="128"/>
        <end position="381"/>
    </location>
</feature>
<evidence type="ECO:0000256" key="2">
    <source>
        <dbReference type="ARBA" id="ARBA00012925"/>
    </source>
</evidence>
<keyword evidence="10" id="KW-1185">Reference proteome</keyword>
<dbReference type="InterPro" id="IPR036398">
    <property type="entry name" value="CA_dom_sf"/>
</dbReference>
<dbReference type="PANTHER" id="PTHR18952:SF265">
    <property type="entry name" value="CARBONIC ANHYDRASE"/>
    <property type="match status" value="1"/>
</dbReference>
<comment type="caution">
    <text evidence="9">The sequence shown here is derived from an EMBL/GenBank/DDBJ whole genome shotgun (WGS) entry which is preliminary data.</text>
</comment>
<dbReference type="Gene3D" id="3.10.200.10">
    <property type="entry name" value="Alpha carbonic anhydrase"/>
    <property type="match status" value="1"/>
</dbReference>
<dbReference type="InterPro" id="IPR001148">
    <property type="entry name" value="CA_dom"/>
</dbReference>
<dbReference type="GO" id="GO:0008270">
    <property type="term" value="F:zinc ion binding"/>
    <property type="evidence" value="ECO:0007669"/>
    <property type="project" value="InterPro"/>
</dbReference>
<comment type="similarity">
    <text evidence="1">Belongs to the alpha-carbonic anhydrase family.</text>
</comment>
<accession>A0A8S9XFN6</accession>
<keyword evidence="3" id="KW-0479">Metal-binding</keyword>